<feature type="transmembrane region" description="Helical" evidence="6">
    <location>
        <begin position="251"/>
        <end position="270"/>
    </location>
</feature>
<evidence type="ECO:0000256" key="6">
    <source>
        <dbReference type="SAM" id="Phobius"/>
    </source>
</evidence>
<keyword evidence="5 6" id="KW-0472">Membrane</keyword>
<evidence type="ECO:0000256" key="4">
    <source>
        <dbReference type="ARBA" id="ARBA00022989"/>
    </source>
</evidence>
<evidence type="ECO:0000256" key="3">
    <source>
        <dbReference type="ARBA" id="ARBA00022692"/>
    </source>
</evidence>
<name>G8TJS2_NIAKG</name>
<evidence type="ECO:0000256" key="1">
    <source>
        <dbReference type="ARBA" id="ARBA00004141"/>
    </source>
</evidence>
<feature type="transmembrane region" description="Helical" evidence="6">
    <location>
        <begin position="218"/>
        <end position="239"/>
    </location>
</feature>
<evidence type="ECO:0000313" key="8">
    <source>
        <dbReference type="Proteomes" id="UP000005438"/>
    </source>
</evidence>
<dbReference type="PATRIC" id="fig|700598.3.peg.5722"/>
<proteinExistence type="inferred from homology"/>
<dbReference type="EMBL" id="CP003178">
    <property type="protein sequence ID" value="AEW01820.1"/>
    <property type="molecule type" value="Genomic_DNA"/>
</dbReference>
<feature type="transmembrane region" description="Helical" evidence="6">
    <location>
        <begin position="118"/>
        <end position="136"/>
    </location>
</feature>
<dbReference type="PANTHER" id="PTHR30238:SF4">
    <property type="entry name" value="SLL1022 PROTEIN"/>
    <property type="match status" value="1"/>
</dbReference>
<dbReference type="AlphaFoldDB" id="G8TJS2"/>
<dbReference type="Pfam" id="PF03741">
    <property type="entry name" value="TerC"/>
    <property type="match status" value="1"/>
</dbReference>
<gene>
    <name evidence="7" type="ordered locus">Niako_5588</name>
</gene>
<dbReference type="KEGG" id="nko:Niako_5588"/>
<feature type="transmembrane region" description="Helical" evidence="6">
    <location>
        <begin position="77"/>
        <end position="98"/>
    </location>
</feature>
<dbReference type="STRING" id="700598.Niako_5588"/>
<dbReference type="Proteomes" id="UP000005438">
    <property type="component" value="Chromosome"/>
</dbReference>
<dbReference type="HOGENOM" id="CLU_064910_0_0_10"/>
<organism evidence="7 8">
    <name type="scientific">Niastella koreensis (strain DSM 17620 / KACC 11465 / NBRC 106392 / GR20-10)</name>
    <dbReference type="NCBI Taxonomy" id="700598"/>
    <lineage>
        <taxon>Bacteria</taxon>
        <taxon>Pseudomonadati</taxon>
        <taxon>Bacteroidota</taxon>
        <taxon>Chitinophagia</taxon>
        <taxon>Chitinophagales</taxon>
        <taxon>Chitinophagaceae</taxon>
        <taxon>Niastella</taxon>
    </lineage>
</organism>
<dbReference type="eggNOG" id="COG0861">
    <property type="taxonomic scope" value="Bacteria"/>
</dbReference>
<dbReference type="PANTHER" id="PTHR30238">
    <property type="entry name" value="MEMBRANE BOUND PREDICTED REDOX MODULATOR"/>
    <property type="match status" value="1"/>
</dbReference>
<sequence>MMYLCKNKAQPLHIAYWTCHLIFALQPTTMQQLFTVDALISLLTLTVLEIVLGIDNVIFVSILMGRLDKKQQLEARRIWMFAGIAVRIALLMAIGWLVKNGNAELIGFTFSGHHYAFNLRNIIMLVGGLFLLYKTVKEIHHKLEGDEGMYESKNSKTSFGAIIAQIVVIDMVFSFDSIITAVGLARIVPIMITAVIIAMIIMFFFSDKIADFIHKHPTLKMLALAFLLMVGFSLFFEGLEPIHNSHIDKGYIYFAMAFSFGVEMLNMWMFKRAKKQKVQLNEPIVKKEEQNTV</sequence>
<dbReference type="GO" id="GO:0016020">
    <property type="term" value="C:membrane"/>
    <property type="evidence" value="ECO:0007669"/>
    <property type="project" value="UniProtKB-SubCell"/>
</dbReference>
<feature type="transmembrane region" description="Helical" evidence="6">
    <location>
        <begin position="157"/>
        <end position="175"/>
    </location>
</feature>
<keyword evidence="3 6" id="KW-0812">Transmembrane</keyword>
<dbReference type="InterPro" id="IPR005496">
    <property type="entry name" value="Integral_membrane_TerC"/>
</dbReference>
<evidence type="ECO:0000256" key="5">
    <source>
        <dbReference type="ARBA" id="ARBA00023136"/>
    </source>
</evidence>
<feature type="transmembrane region" description="Helical" evidence="6">
    <location>
        <begin position="187"/>
        <end position="206"/>
    </location>
</feature>
<evidence type="ECO:0000313" key="7">
    <source>
        <dbReference type="EMBL" id="AEW01820.1"/>
    </source>
</evidence>
<reference evidence="7 8" key="1">
    <citation type="submission" date="2011-12" db="EMBL/GenBank/DDBJ databases">
        <title>The complete genome of Niastella koreensis GR20-10.</title>
        <authorList>
            <consortium name="US DOE Joint Genome Institute (JGI-PGF)"/>
            <person name="Lucas S."/>
            <person name="Han J."/>
            <person name="Lapidus A."/>
            <person name="Bruce D."/>
            <person name="Goodwin L."/>
            <person name="Pitluck S."/>
            <person name="Peters L."/>
            <person name="Kyrpides N."/>
            <person name="Mavromatis K."/>
            <person name="Ivanova N."/>
            <person name="Mikhailova N."/>
            <person name="Davenport K."/>
            <person name="Saunders E."/>
            <person name="Detter J.C."/>
            <person name="Tapia R."/>
            <person name="Han C."/>
            <person name="Land M."/>
            <person name="Hauser L."/>
            <person name="Markowitz V."/>
            <person name="Cheng J.-F."/>
            <person name="Hugenholtz P."/>
            <person name="Woyke T."/>
            <person name="Wu D."/>
            <person name="Tindall B."/>
            <person name="Pomrenke H."/>
            <person name="Brambilla E."/>
            <person name="Klenk H.-P."/>
            <person name="Eisen J.A."/>
        </authorList>
    </citation>
    <scope>NUCLEOTIDE SEQUENCE [LARGE SCALE GENOMIC DNA]</scope>
    <source>
        <strain evidence="8">DSM 17620 / KACC 11465 / NBRC 106392 / GR20-10</strain>
    </source>
</reference>
<feature type="transmembrane region" description="Helical" evidence="6">
    <location>
        <begin position="12"/>
        <end position="34"/>
    </location>
</feature>
<evidence type="ECO:0000256" key="2">
    <source>
        <dbReference type="ARBA" id="ARBA00007511"/>
    </source>
</evidence>
<accession>G8TJS2</accession>
<feature type="transmembrane region" description="Helical" evidence="6">
    <location>
        <begin position="40"/>
        <end position="65"/>
    </location>
</feature>
<protein>
    <submittedName>
        <fullName evidence="7">Integral membrane protein TerC</fullName>
    </submittedName>
</protein>
<comment type="subcellular location">
    <subcellularLocation>
        <location evidence="1">Membrane</location>
        <topology evidence="1">Multi-pass membrane protein</topology>
    </subcellularLocation>
</comment>
<keyword evidence="4 6" id="KW-1133">Transmembrane helix</keyword>
<comment type="similarity">
    <text evidence="2">Belongs to the TerC family.</text>
</comment>